<dbReference type="SUPFAM" id="SSF56399">
    <property type="entry name" value="ADP-ribosylation"/>
    <property type="match status" value="1"/>
</dbReference>
<dbReference type="GO" id="GO:0000215">
    <property type="term" value="F:tRNA 2'-phosphotransferase activity"/>
    <property type="evidence" value="ECO:0007669"/>
    <property type="project" value="TreeGrafter"/>
</dbReference>
<dbReference type="HAMAP" id="MF_00299">
    <property type="entry name" value="KptA"/>
    <property type="match status" value="1"/>
</dbReference>
<evidence type="ECO:0000256" key="3">
    <source>
        <dbReference type="ARBA" id="ARBA00023027"/>
    </source>
</evidence>
<gene>
    <name evidence="5" type="primary">kptA</name>
    <name evidence="6" type="ORF">HKN21_09380</name>
</gene>
<accession>A0A7Y2E847</accession>
<dbReference type="EC" id="2.7.1.-" evidence="5"/>
<dbReference type="PANTHER" id="PTHR12684">
    <property type="entry name" value="PUTATIVE PHOSPHOTRANSFERASE"/>
    <property type="match status" value="1"/>
</dbReference>
<dbReference type="EMBL" id="JABDJR010000371">
    <property type="protein sequence ID" value="NNF06959.1"/>
    <property type="molecule type" value="Genomic_DNA"/>
</dbReference>
<organism evidence="6 7">
    <name type="scientific">Eiseniibacteriota bacterium</name>
    <dbReference type="NCBI Taxonomy" id="2212470"/>
    <lineage>
        <taxon>Bacteria</taxon>
        <taxon>Candidatus Eiseniibacteriota</taxon>
    </lineage>
</organism>
<evidence type="ECO:0000256" key="4">
    <source>
        <dbReference type="ARBA" id="ARBA00025212"/>
    </source>
</evidence>
<comment type="function">
    <text evidence="4 5">Removes the 2'-phosphate from RNA via an intermediate in which the phosphate is ADP-ribosylated by NAD followed by a presumed transesterification to release the RNA and generate ADP-ribose 1''-2''-cyclic phosphate (APPR&gt;P). May function as an ADP-ribosylase.</text>
</comment>
<protein>
    <recommendedName>
        <fullName evidence="5">Probable RNA 2'-phosphotransferase</fullName>
        <ecNumber evidence="5">2.7.1.-</ecNumber>
    </recommendedName>
</protein>
<evidence type="ECO:0000313" key="6">
    <source>
        <dbReference type="EMBL" id="NNF06959.1"/>
    </source>
</evidence>
<sequence>MPHRTDSDASAHQDESDRNAARLSKFLALVLRHRAFQFDLRLDDEGFVPVDELLEVIHEQGLDWVTEDDLAQVGSDHVRKRFEIVDGKIRATYGHSFRKPIRYTEIDPPEFLFAGMAKNKSTLARSNGLKPDGRQYVHLTDTHEEAMAVGSRADQEGDVVVVLAKQAAEAGIPFHKPTSGLFLSPAIPSKFIEVKMEFGRRARRKGRRR</sequence>
<name>A0A7Y2E847_UNCEI</name>
<evidence type="ECO:0000256" key="2">
    <source>
        <dbReference type="ARBA" id="ARBA00022679"/>
    </source>
</evidence>
<dbReference type="Proteomes" id="UP000547674">
    <property type="component" value="Unassembled WGS sequence"/>
</dbReference>
<dbReference type="InterPro" id="IPR042081">
    <property type="entry name" value="RNA_2'-PTrans_C"/>
</dbReference>
<proteinExistence type="inferred from homology"/>
<reference evidence="6 7" key="1">
    <citation type="submission" date="2020-03" db="EMBL/GenBank/DDBJ databases">
        <title>Metabolic flexibility allows generalist bacteria to become dominant in a frequently disturbed ecosystem.</title>
        <authorList>
            <person name="Chen Y.-J."/>
            <person name="Leung P.M."/>
            <person name="Bay S.K."/>
            <person name="Hugenholtz P."/>
            <person name="Kessler A.J."/>
            <person name="Shelley G."/>
            <person name="Waite D.W."/>
            <person name="Cook P.L."/>
            <person name="Greening C."/>
        </authorList>
    </citation>
    <scope>NUCLEOTIDE SEQUENCE [LARGE SCALE GENOMIC DNA]</scope>
    <source>
        <strain evidence="6">SS_bin_28</strain>
    </source>
</reference>
<evidence type="ECO:0000256" key="5">
    <source>
        <dbReference type="HAMAP-Rule" id="MF_00299"/>
    </source>
</evidence>
<evidence type="ECO:0000313" key="7">
    <source>
        <dbReference type="Proteomes" id="UP000547674"/>
    </source>
</evidence>
<comment type="similarity">
    <text evidence="1 5">Belongs to the KptA/TPT1 family.</text>
</comment>
<comment type="caution">
    <text evidence="6">The sequence shown here is derived from an EMBL/GenBank/DDBJ whole genome shotgun (WGS) entry which is preliminary data.</text>
</comment>
<keyword evidence="3 5" id="KW-0520">NAD</keyword>
<dbReference type="Gene3D" id="3.20.170.30">
    <property type="match status" value="1"/>
</dbReference>
<keyword evidence="2 5" id="KW-0808">Transferase</keyword>
<dbReference type="GO" id="GO:0003950">
    <property type="term" value="F:NAD+ poly-ADP-ribosyltransferase activity"/>
    <property type="evidence" value="ECO:0007669"/>
    <property type="project" value="InterPro"/>
</dbReference>
<dbReference type="AlphaFoldDB" id="A0A7Y2E847"/>
<dbReference type="GO" id="GO:0006388">
    <property type="term" value="P:tRNA splicing, via endonucleolytic cleavage and ligation"/>
    <property type="evidence" value="ECO:0007669"/>
    <property type="project" value="UniProtKB-UniRule"/>
</dbReference>
<evidence type="ECO:0000256" key="1">
    <source>
        <dbReference type="ARBA" id="ARBA00009836"/>
    </source>
</evidence>
<dbReference type="Gene3D" id="1.10.10.970">
    <property type="entry name" value="RNA 2'-phosphotransferase, Tpt1/KptA family, N-terminal domain"/>
    <property type="match status" value="1"/>
</dbReference>
<dbReference type="InterPro" id="IPR042080">
    <property type="entry name" value="RNA_2'-PTrans_N"/>
</dbReference>
<dbReference type="PANTHER" id="PTHR12684:SF2">
    <property type="entry name" value="TRNA 2'-PHOSPHOTRANSFERASE 1"/>
    <property type="match status" value="1"/>
</dbReference>
<dbReference type="InterPro" id="IPR022928">
    <property type="entry name" value="RNA_2'-PTrans_KptA"/>
</dbReference>
<dbReference type="InterPro" id="IPR002745">
    <property type="entry name" value="Ptrans_KptA/Tpt1"/>
</dbReference>
<dbReference type="Pfam" id="PF01885">
    <property type="entry name" value="PTS_2-RNA"/>
    <property type="match status" value="1"/>
</dbReference>